<evidence type="ECO:0000256" key="1">
    <source>
        <dbReference type="ARBA" id="ARBA00023118"/>
    </source>
</evidence>
<proteinExistence type="predicted"/>
<dbReference type="AlphaFoldDB" id="A0A8K2A6R4"/>
<comment type="caution">
    <text evidence="2">The sequence shown here is derived from an EMBL/GenBank/DDBJ whole genome shotgun (WGS) entry which is preliminary data.</text>
</comment>
<dbReference type="GO" id="GO:0051607">
    <property type="term" value="P:defense response to virus"/>
    <property type="evidence" value="ECO:0007669"/>
    <property type="project" value="UniProtKB-KW"/>
</dbReference>
<dbReference type="RefSeq" id="WP_161823834.1">
    <property type="nucleotide sequence ID" value="NZ_WVIC01000003.1"/>
</dbReference>
<dbReference type="EMBL" id="WVIC01000003">
    <property type="protein sequence ID" value="NCJ05360.1"/>
    <property type="molecule type" value="Genomic_DNA"/>
</dbReference>
<keyword evidence="3" id="KW-1185">Reference proteome</keyword>
<name>A0A8K2A6R4_9CYAN</name>
<dbReference type="CDD" id="cd09645">
    <property type="entry name" value="Cas5_I-E"/>
    <property type="match status" value="1"/>
</dbReference>
<dbReference type="InterPro" id="IPR013422">
    <property type="entry name" value="CRISPR-assoc_prot_Cas5_N"/>
</dbReference>
<dbReference type="GO" id="GO:0043571">
    <property type="term" value="P:maintenance of CRISPR repeat elements"/>
    <property type="evidence" value="ECO:0007669"/>
    <property type="project" value="InterPro"/>
</dbReference>
<dbReference type="InterPro" id="IPR021124">
    <property type="entry name" value="CRISPR-assoc_prot_Cas5"/>
</dbReference>
<gene>
    <name evidence="2" type="primary">cas5e</name>
    <name evidence="2" type="ORF">GS597_02285</name>
</gene>
<dbReference type="Pfam" id="PF09704">
    <property type="entry name" value="Cas_Cas5d"/>
    <property type="match status" value="1"/>
</dbReference>
<dbReference type="InterPro" id="IPR010147">
    <property type="entry name" value="CRISPR-assoc_prot_CasD"/>
</dbReference>
<accession>A0A8K2A6R4</accession>
<evidence type="ECO:0000313" key="3">
    <source>
        <dbReference type="Proteomes" id="UP000607397"/>
    </source>
</evidence>
<dbReference type="NCBIfam" id="TIGR02593">
    <property type="entry name" value="CRISPR_cas5"/>
    <property type="match status" value="1"/>
</dbReference>
<sequence>MLTLLMRLRAPMMSWGDHSQFGHRDSRREPTKSAVIGLLCAALGRPRWEPVHDLAALKMGVRVNKEGVLQRDYHTVQDNMRDDGGKVNTTLSDRYYVADADYLVGLEGSPELLSQLDAALQNPHWQLYLGRKSFIPSHPIRVGVVNLPLLSALQQAAYEHRGRKNRPSQLRFVLETTDSTDTRQDVPLDWQRRQFGRRTVATEYHPLPEVVCTFPN</sequence>
<organism evidence="2 3">
    <name type="scientific">Petrachloros mirabilis ULC683</name>
    <dbReference type="NCBI Taxonomy" id="2781853"/>
    <lineage>
        <taxon>Bacteria</taxon>
        <taxon>Bacillati</taxon>
        <taxon>Cyanobacteriota</taxon>
        <taxon>Cyanophyceae</taxon>
        <taxon>Synechococcales</taxon>
        <taxon>Petrachlorosaceae</taxon>
        <taxon>Petrachloros</taxon>
        <taxon>Petrachloros mirabilis</taxon>
    </lineage>
</organism>
<protein>
    <submittedName>
        <fullName evidence="2">Type I-E CRISPR-associated protein Cas5/CasD</fullName>
    </submittedName>
</protein>
<evidence type="ECO:0000313" key="2">
    <source>
        <dbReference type="EMBL" id="NCJ05360.1"/>
    </source>
</evidence>
<dbReference type="GO" id="GO:0003723">
    <property type="term" value="F:RNA binding"/>
    <property type="evidence" value="ECO:0007669"/>
    <property type="project" value="InterPro"/>
</dbReference>
<keyword evidence="1" id="KW-0051">Antiviral defense</keyword>
<dbReference type="Gene3D" id="3.30.70.2660">
    <property type="match status" value="1"/>
</dbReference>
<dbReference type="Proteomes" id="UP000607397">
    <property type="component" value="Unassembled WGS sequence"/>
</dbReference>
<reference evidence="2" key="1">
    <citation type="submission" date="2019-12" db="EMBL/GenBank/DDBJ databases">
        <title>High-Quality draft genome sequences of three cyanobacteria isolated from the limestone walls of the Old Cathedral of Coimbra.</title>
        <authorList>
            <person name="Tiago I."/>
            <person name="Soares F."/>
            <person name="Portugal A."/>
        </authorList>
    </citation>
    <scope>NUCLEOTIDE SEQUENCE [LARGE SCALE GENOMIC DNA]</scope>
    <source>
        <strain evidence="2">C</strain>
    </source>
</reference>
<dbReference type="NCBIfam" id="TIGR01868">
    <property type="entry name" value="casD_Cas5e"/>
    <property type="match status" value="1"/>
</dbReference>